<gene>
    <name evidence="3" type="ORF">DM867_04690</name>
    <name evidence="2" type="ORF">DMP03_09075</name>
    <name evidence="4" type="ORF">DP108_08430</name>
</gene>
<evidence type="ECO:0000313" key="5">
    <source>
        <dbReference type="Proteomes" id="UP000326207"/>
    </source>
</evidence>
<dbReference type="EMBL" id="QJOW01000003">
    <property type="protein sequence ID" value="KAB7515363.1"/>
    <property type="molecule type" value="Genomic_DNA"/>
</dbReference>
<dbReference type="Proteomes" id="UP000326207">
    <property type="component" value="Unassembled WGS sequence"/>
</dbReference>
<dbReference type="RefSeq" id="WP_152120361.1">
    <property type="nucleotide sequence ID" value="NZ_QJOW01000003.1"/>
</dbReference>
<name>A0A5N5UFW3_9EURY</name>
<comment type="caution">
    <text evidence="4">The sequence shown here is derived from an EMBL/GenBank/DDBJ whole genome shotgun (WGS) entry which is preliminary data.</text>
</comment>
<dbReference type="Proteomes" id="UP000326865">
    <property type="component" value="Unassembled WGS sequence"/>
</dbReference>
<dbReference type="InterPro" id="IPR036388">
    <property type="entry name" value="WH-like_DNA-bd_sf"/>
</dbReference>
<feature type="region of interest" description="Disordered" evidence="1">
    <location>
        <begin position="70"/>
        <end position="93"/>
    </location>
</feature>
<dbReference type="EMBL" id="QKKZ01000001">
    <property type="protein sequence ID" value="KAB7516415.1"/>
    <property type="molecule type" value="Genomic_DNA"/>
</dbReference>
<reference evidence="5 6" key="1">
    <citation type="submission" date="2019-10" db="EMBL/GenBank/DDBJ databases">
        <title>Unraveling microbial dark matter from salterns through culturing: the case of the genus Halosegnis.</title>
        <authorList>
            <person name="Duran-Viseras A."/>
            <person name="Andrei A.-S."/>
            <person name="Vera-Gargallo B."/>
            <person name="Ghai R."/>
            <person name="Sanchez-Porro C."/>
            <person name="Ventosa A."/>
        </authorList>
    </citation>
    <scope>NUCLEOTIDE SEQUENCE [LARGE SCALE GENOMIC DNA]</scope>
    <source>
        <strain evidence="2 6">F17-44</strain>
        <strain evidence="3 7">F18-79</strain>
        <strain evidence="4 5">F19-13</strain>
    </source>
</reference>
<accession>A0A5N5UFW3</accession>
<dbReference type="SUPFAM" id="SSF46689">
    <property type="entry name" value="Homeodomain-like"/>
    <property type="match status" value="1"/>
</dbReference>
<dbReference type="InterPro" id="IPR007367">
    <property type="entry name" value="DUF433"/>
</dbReference>
<evidence type="ECO:0000313" key="3">
    <source>
        <dbReference type="EMBL" id="KAB7516415.1"/>
    </source>
</evidence>
<dbReference type="Gene3D" id="1.10.10.10">
    <property type="entry name" value="Winged helix-like DNA-binding domain superfamily/Winged helix DNA-binding domain"/>
    <property type="match status" value="1"/>
</dbReference>
<dbReference type="Proteomes" id="UP000326302">
    <property type="component" value="Unassembled WGS sequence"/>
</dbReference>
<dbReference type="EMBL" id="QMDY01000004">
    <property type="protein sequence ID" value="KAB7517596.1"/>
    <property type="molecule type" value="Genomic_DNA"/>
</dbReference>
<dbReference type="AlphaFoldDB" id="A0A5N5UFW3"/>
<accession>A0A5N5U9R4</accession>
<evidence type="ECO:0000313" key="4">
    <source>
        <dbReference type="EMBL" id="KAB7517596.1"/>
    </source>
</evidence>
<dbReference type="InterPro" id="IPR009057">
    <property type="entry name" value="Homeodomain-like_sf"/>
</dbReference>
<dbReference type="OrthoDB" id="315700at2157"/>
<accession>A0A5N5UCK1</accession>
<evidence type="ECO:0000313" key="6">
    <source>
        <dbReference type="Proteomes" id="UP000326302"/>
    </source>
</evidence>
<evidence type="ECO:0000313" key="2">
    <source>
        <dbReference type="EMBL" id="KAB7515363.1"/>
    </source>
</evidence>
<proteinExistence type="predicted"/>
<organism evidence="4 5">
    <name type="scientific">Halosegnis rubeus</name>
    <dbReference type="NCBI Taxonomy" id="2212850"/>
    <lineage>
        <taxon>Archaea</taxon>
        <taxon>Methanobacteriati</taxon>
        <taxon>Methanobacteriota</taxon>
        <taxon>Stenosarchaea group</taxon>
        <taxon>Halobacteria</taxon>
        <taxon>Halobacteriales</taxon>
        <taxon>Natronomonadaceae</taxon>
        <taxon>Halosegnis</taxon>
    </lineage>
</organism>
<evidence type="ECO:0000256" key="1">
    <source>
        <dbReference type="SAM" id="MobiDB-lite"/>
    </source>
</evidence>
<dbReference type="Pfam" id="PF04255">
    <property type="entry name" value="DUF433"/>
    <property type="match status" value="1"/>
</dbReference>
<protein>
    <submittedName>
        <fullName evidence="4">DUF433 domain-containing protein</fullName>
    </submittedName>
</protein>
<evidence type="ECO:0000313" key="7">
    <source>
        <dbReference type="Proteomes" id="UP000326865"/>
    </source>
</evidence>
<keyword evidence="7" id="KW-1185">Reference proteome</keyword>
<sequence>MVDIIRTADVRGEVPRIEGTRVAVLDVYELVVDGGHDPADVADQLDLSLAAVYTALAYYYEHPDEMETVRAGREADEEALESKSLSPPGELIE</sequence>